<dbReference type="Proteomes" id="UP001597018">
    <property type="component" value="Unassembled WGS sequence"/>
</dbReference>
<protein>
    <submittedName>
        <fullName evidence="2">RNB domain-containing ribonuclease</fullName>
    </submittedName>
</protein>
<dbReference type="SUPFAM" id="SSF50249">
    <property type="entry name" value="Nucleic acid-binding proteins"/>
    <property type="match status" value="1"/>
</dbReference>
<accession>A0ABW3FWC0</accession>
<comment type="caution">
    <text evidence="2">The sequence shown here is derived from an EMBL/GenBank/DDBJ whole genome shotgun (WGS) entry which is preliminary data.</text>
</comment>
<dbReference type="InterPro" id="IPR012340">
    <property type="entry name" value="NA-bd_OB-fold"/>
</dbReference>
<dbReference type="EMBL" id="JBHTIW010000020">
    <property type="protein sequence ID" value="MFD0922390.1"/>
    <property type="molecule type" value="Genomic_DNA"/>
</dbReference>
<sequence length="495" mass="51916">MAAARVPPGGTGVAAADGIGADPPGPLLAGRPGLDFSAVRAELGLPADYPTTALAEAEQTVAQPLAAGSRVDATDLPLVTVDPSGAKDLDQAVLVRRRDGRGFRVHYAIADVAAYVAPGGALDTEVRRRGQTLYLPDGNVPLHPTRLSEDAASLLPHQVRAAVLWTIDLDGDGLPVRVDVRRALVRSVAQLDYEGVQRSLRFGGVHPSIEWLPVVGRLRREQAVRRGAIELGLPEQQVEPDGAGGWRLVLRPRLVVEAWNAEISLLTGMCAAEMMLAAGVGVLRTVPDPEPETVAGLRRSANRLGVDWPEGTPPSAALADLDPVRPEALAVHVAATRLLRGAGYTAFGDGAPARAGHAGIGASYAHVTAPLRRLVDRYSAEVCLAVNADREVPAWVRAALAELPSAMGSSDRVAGQVERACIAQAQAWSLSQRVGEEFPATVLRASNGEAGEVFVADPPVIARCLGDGLGEGQRVRVRLVGADPTSRDVVFEAVA</sequence>
<name>A0ABW3FWC0_9PSEU</name>
<feature type="domain" description="RNB" evidence="1">
    <location>
        <begin position="70"/>
        <end position="389"/>
    </location>
</feature>
<dbReference type="RefSeq" id="WP_263251727.1">
    <property type="nucleotide sequence ID" value="NZ_BAABLT010000045.1"/>
</dbReference>
<evidence type="ECO:0000313" key="3">
    <source>
        <dbReference type="Proteomes" id="UP001597018"/>
    </source>
</evidence>
<dbReference type="Pfam" id="PF18614">
    <property type="entry name" value="RNase_II_C_S1"/>
    <property type="match status" value="1"/>
</dbReference>
<keyword evidence="3" id="KW-1185">Reference proteome</keyword>
<dbReference type="PANTHER" id="PTHR23355">
    <property type="entry name" value="RIBONUCLEASE"/>
    <property type="match status" value="1"/>
</dbReference>
<evidence type="ECO:0000313" key="2">
    <source>
        <dbReference type="EMBL" id="MFD0922390.1"/>
    </source>
</evidence>
<dbReference type="InterPro" id="IPR040596">
    <property type="entry name" value="RNase_II_C_S1"/>
</dbReference>
<dbReference type="PANTHER" id="PTHR23355:SF9">
    <property type="entry name" value="DIS3-LIKE EXONUCLEASE 2"/>
    <property type="match status" value="1"/>
</dbReference>
<dbReference type="SMART" id="SM00955">
    <property type="entry name" value="RNB"/>
    <property type="match status" value="1"/>
</dbReference>
<proteinExistence type="predicted"/>
<gene>
    <name evidence="2" type="ORF">ACFQ16_21815</name>
</gene>
<reference evidence="3" key="1">
    <citation type="journal article" date="2019" name="Int. J. Syst. Evol. Microbiol.">
        <title>The Global Catalogue of Microorganisms (GCM) 10K type strain sequencing project: providing services to taxonomists for standard genome sequencing and annotation.</title>
        <authorList>
            <consortium name="The Broad Institute Genomics Platform"/>
            <consortium name="The Broad Institute Genome Sequencing Center for Infectious Disease"/>
            <person name="Wu L."/>
            <person name="Ma J."/>
        </authorList>
    </citation>
    <scope>NUCLEOTIDE SEQUENCE [LARGE SCALE GENOMIC DNA]</scope>
    <source>
        <strain evidence="3">CCUG 56401</strain>
    </source>
</reference>
<organism evidence="2 3">
    <name type="scientific">Saccharopolyspora rosea</name>
    <dbReference type="NCBI Taxonomy" id="524884"/>
    <lineage>
        <taxon>Bacteria</taxon>
        <taxon>Bacillati</taxon>
        <taxon>Actinomycetota</taxon>
        <taxon>Actinomycetes</taxon>
        <taxon>Pseudonocardiales</taxon>
        <taxon>Pseudonocardiaceae</taxon>
        <taxon>Saccharopolyspora</taxon>
    </lineage>
</organism>
<dbReference type="Pfam" id="PF00773">
    <property type="entry name" value="RNB"/>
    <property type="match status" value="1"/>
</dbReference>
<dbReference type="InterPro" id="IPR050180">
    <property type="entry name" value="RNR_Ribonuclease"/>
</dbReference>
<evidence type="ECO:0000259" key="1">
    <source>
        <dbReference type="SMART" id="SM00955"/>
    </source>
</evidence>
<dbReference type="InterPro" id="IPR001900">
    <property type="entry name" value="RNase_II/R"/>
</dbReference>